<dbReference type="EMBL" id="FQXM01000004">
    <property type="protein sequence ID" value="SHH33167.1"/>
    <property type="molecule type" value="Genomic_DNA"/>
</dbReference>
<dbReference type="Proteomes" id="UP000184447">
    <property type="component" value="Unassembled WGS sequence"/>
</dbReference>
<evidence type="ECO:0000259" key="4">
    <source>
        <dbReference type="PROSITE" id="PS50893"/>
    </source>
</evidence>
<dbReference type="PROSITE" id="PS50893">
    <property type="entry name" value="ABC_TRANSPORTER_2"/>
    <property type="match status" value="1"/>
</dbReference>
<evidence type="ECO:0000313" key="5">
    <source>
        <dbReference type="EMBL" id="SHH33167.1"/>
    </source>
</evidence>
<dbReference type="GO" id="GO:0005524">
    <property type="term" value="F:ATP binding"/>
    <property type="evidence" value="ECO:0007669"/>
    <property type="project" value="UniProtKB-KW"/>
</dbReference>
<keyword evidence="1" id="KW-0813">Transport</keyword>
<keyword evidence="6" id="KW-1185">Reference proteome</keyword>
<dbReference type="CDD" id="cd03230">
    <property type="entry name" value="ABC_DR_subfamily_A"/>
    <property type="match status" value="1"/>
</dbReference>
<evidence type="ECO:0000256" key="1">
    <source>
        <dbReference type="ARBA" id="ARBA00022448"/>
    </source>
</evidence>
<dbReference type="OrthoDB" id="9775135at2"/>
<dbReference type="InterPro" id="IPR003439">
    <property type="entry name" value="ABC_transporter-like_ATP-bd"/>
</dbReference>
<dbReference type="PANTHER" id="PTHR42939:SF1">
    <property type="entry name" value="ABC TRANSPORTER ATP-BINDING PROTEIN ALBC-RELATED"/>
    <property type="match status" value="1"/>
</dbReference>
<dbReference type="SMART" id="SM00382">
    <property type="entry name" value="AAA"/>
    <property type="match status" value="1"/>
</dbReference>
<dbReference type="Pfam" id="PF00005">
    <property type="entry name" value="ABC_tran"/>
    <property type="match status" value="1"/>
</dbReference>
<evidence type="ECO:0000256" key="2">
    <source>
        <dbReference type="ARBA" id="ARBA00022741"/>
    </source>
</evidence>
<dbReference type="InterPro" id="IPR003593">
    <property type="entry name" value="AAA+_ATPase"/>
</dbReference>
<gene>
    <name evidence="5" type="ORF">SAMN02745207_00741</name>
</gene>
<name>A0A1M5S3K0_9CLOT</name>
<reference evidence="5 6" key="1">
    <citation type="submission" date="2016-11" db="EMBL/GenBank/DDBJ databases">
        <authorList>
            <person name="Jaros S."/>
            <person name="Januszkiewicz K."/>
            <person name="Wedrychowicz H."/>
        </authorList>
    </citation>
    <scope>NUCLEOTIDE SEQUENCE [LARGE SCALE GENOMIC DNA]</scope>
    <source>
        <strain evidence="5 6">DSM 8605</strain>
    </source>
</reference>
<dbReference type="GO" id="GO:0016887">
    <property type="term" value="F:ATP hydrolysis activity"/>
    <property type="evidence" value="ECO:0007669"/>
    <property type="project" value="InterPro"/>
</dbReference>
<dbReference type="STRING" id="1121316.SAMN02745207_00741"/>
<dbReference type="RefSeq" id="WP_073337095.1">
    <property type="nucleotide sequence ID" value="NZ_FQXM01000004.1"/>
</dbReference>
<dbReference type="SUPFAM" id="SSF52540">
    <property type="entry name" value="P-loop containing nucleoside triphosphate hydrolases"/>
    <property type="match status" value="1"/>
</dbReference>
<organism evidence="5 6">
    <name type="scientific">Clostridium grantii DSM 8605</name>
    <dbReference type="NCBI Taxonomy" id="1121316"/>
    <lineage>
        <taxon>Bacteria</taxon>
        <taxon>Bacillati</taxon>
        <taxon>Bacillota</taxon>
        <taxon>Clostridia</taxon>
        <taxon>Eubacteriales</taxon>
        <taxon>Clostridiaceae</taxon>
        <taxon>Clostridium</taxon>
    </lineage>
</organism>
<dbReference type="PANTHER" id="PTHR42939">
    <property type="entry name" value="ABC TRANSPORTER ATP-BINDING PROTEIN ALBC-RELATED"/>
    <property type="match status" value="1"/>
</dbReference>
<evidence type="ECO:0000256" key="3">
    <source>
        <dbReference type="ARBA" id="ARBA00022840"/>
    </source>
</evidence>
<dbReference type="InterPro" id="IPR027417">
    <property type="entry name" value="P-loop_NTPase"/>
</dbReference>
<dbReference type="PROSITE" id="PS00211">
    <property type="entry name" value="ABC_TRANSPORTER_1"/>
    <property type="match status" value="1"/>
</dbReference>
<sequence>MLKIENLSKSYNKGKIKAVDNVNFHVKPGEIFGFLGPNGAGKTTTIKMIVGLLKPDEGKILINNIDNQKEIIKAKKQISYVPDNPEVYERIKGIEYLNFIADVYGVDGNQKLERINKYLEIFGLKEVVNDPIGSYSHGMQQKIVLIGALIHEPDVFILDEPMVGLDPKSSFQLKEIMREHCNEGKSVFFSTHVLEVAEKICDRIAIINKGKIIAVGTMDEIRDLYGNEQSLENIFLELTES</sequence>
<accession>A0A1M5S3K0</accession>
<feature type="domain" description="ABC transporter" evidence="4">
    <location>
        <begin position="2"/>
        <end position="234"/>
    </location>
</feature>
<keyword evidence="2" id="KW-0547">Nucleotide-binding</keyword>
<evidence type="ECO:0000313" key="6">
    <source>
        <dbReference type="Proteomes" id="UP000184447"/>
    </source>
</evidence>
<dbReference type="InterPro" id="IPR017871">
    <property type="entry name" value="ABC_transporter-like_CS"/>
</dbReference>
<protein>
    <submittedName>
        <fullName evidence="5">ABC-2 type transport system ATP-binding protein</fullName>
    </submittedName>
</protein>
<keyword evidence="3 5" id="KW-0067">ATP-binding</keyword>
<dbReference type="Gene3D" id="3.40.50.300">
    <property type="entry name" value="P-loop containing nucleotide triphosphate hydrolases"/>
    <property type="match status" value="1"/>
</dbReference>
<dbReference type="AlphaFoldDB" id="A0A1M5S3K0"/>
<proteinExistence type="predicted"/>
<dbReference type="InterPro" id="IPR051782">
    <property type="entry name" value="ABC_Transporter_VariousFunc"/>
</dbReference>